<keyword evidence="9" id="KW-1015">Disulfide bond</keyword>
<keyword evidence="6" id="KW-0677">Repeat</keyword>
<keyword evidence="4" id="KW-0813">Transport</keyword>
<evidence type="ECO:0000256" key="2">
    <source>
        <dbReference type="ARBA" id="ARBA00004173"/>
    </source>
</evidence>
<comment type="similarity">
    <text evidence="3">Belongs to the complex I NDUFA8 subunit family.</text>
</comment>
<evidence type="ECO:0000256" key="6">
    <source>
        <dbReference type="ARBA" id="ARBA00022737"/>
    </source>
</evidence>
<keyword evidence="8" id="KW-0496">Mitochondrion</keyword>
<comment type="function">
    <text evidence="1">Accessory subunit of the mitochondrial membrane respiratory chain NADH dehydrogenase (Complex I), that is believed not to be involved in catalysis. Complex I functions in the transfer of electrons from NADH to the respiratory chain. The immediate electron acceptor for the enzyme is believed to be ubiquinone.</text>
</comment>
<evidence type="ECO:0000256" key="4">
    <source>
        <dbReference type="ARBA" id="ARBA00022448"/>
    </source>
</evidence>
<dbReference type="Proteomes" id="UP001158576">
    <property type="component" value="Chromosome XSR"/>
</dbReference>
<evidence type="ECO:0000256" key="1">
    <source>
        <dbReference type="ARBA" id="ARBA00003195"/>
    </source>
</evidence>
<dbReference type="PANTHER" id="PTHR13344:SF0">
    <property type="entry name" value="NADH DEHYDROGENASE [UBIQUINONE] 1 ALPHA SUBCOMPLEX SUBUNIT 8"/>
    <property type="match status" value="1"/>
</dbReference>
<keyword evidence="7" id="KW-0249">Electron transport</keyword>
<accession>A0ABN7SL47</accession>
<gene>
    <name evidence="10" type="ORF">OKIOD_LOCUS8054</name>
</gene>
<evidence type="ECO:0000256" key="8">
    <source>
        <dbReference type="ARBA" id="ARBA00023128"/>
    </source>
</evidence>
<evidence type="ECO:0000313" key="11">
    <source>
        <dbReference type="Proteomes" id="UP001158576"/>
    </source>
</evidence>
<evidence type="ECO:0000256" key="3">
    <source>
        <dbReference type="ARBA" id="ARBA00010705"/>
    </source>
</evidence>
<keyword evidence="11" id="KW-1185">Reference proteome</keyword>
<comment type="subcellular location">
    <subcellularLocation>
        <location evidence="2">Mitochondrion</location>
    </subcellularLocation>
</comment>
<evidence type="ECO:0000256" key="5">
    <source>
        <dbReference type="ARBA" id="ARBA00022660"/>
    </source>
</evidence>
<name>A0ABN7SL47_OIKDI</name>
<evidence type="ECO:0000256" key="9">
    <source>
        <dbReference type="ARBA" id="ARBA00023157"/>
    </source>
</evidence>
<evidence type="ECO:0000256" key="7">
    <source>
        <dbReference type="ARBA" id="ARBA00022982"/>
    </source>
</evidence>
<evidence type="ECO:0000313" key="10">
    <source>
        <dbReference type="EMBL" id="CAG5099377.1"/>
    </source>
</evidence>
<dbReference type="PANTHER" id="PTHR13344">
    <property type="entry name" value="NADH-UBIQUINONE OXIDOREDUCTASE"/>
    <property type="match status" value="1"/>
</dbReference>
<sequence>MSEEQFKQRWLYTPFNAQLIDKTVSFYPKPKISPDERPEIQAHLADSEKQQLSSLHRGHLGIPEEILKAGASQYATMCSNINNKFMLCKQETHGDPRACLKLGNAVSDCAGEFFREALNRCNKELLDYSDCMEQDPRRRPVFCRRVQLTWDKCALEKLGLDKQFWTSPAGPVVEGTVPAKPKNPLQLKPTVRMDDPVEVKF</sequence>
<dbReference type="EMBL" id="OU015569">
    <property type="protein sequence ID" value="CAG5099377.1"/>
    <property type="molecule type" value="Genomic_DNA"/>
</dbReference>
<protein>
    <submittedName>
        <fullName evidence="10">Oidioi.mRNA.OKI2018_I69.XSR.g16496.t1.cds</fullName>
    </submittedName>
</protein>
<dbReference type="InterPro" id="IPR016680">
    <property type="entry name" value="NDUFA8"/>
</dbReference>
<organism evidence="10 11">
    <name type="scientific">Oikopleura dioica</name>
    <name type="common">Tunicate</name>
    <dbReference type="NCBI Taxonomy" id="34765"/>
    <lineage>
        <taxon>Eukaryota</taxon>
        <taxon>Metazoa</taxon>
        <taxon>Chordata</taxon>
        <taxon>Tunicata</taxon>
        <taxon>Appendicularia</taxon>
        <taxon>Copelata</taxon>
        <taxon>Oikopleuridae</taxon>
        <taxon>Oikopleura</taxon>
    </lineage>
</organism>
<reference evidence="10 11" key="1">
    <citation type="submission" date="2021-04" db="EMBL/GenBank/DDBJ databases">
        <authorList>
            <person name="Bliznina A."/>
        </authorList>
    </citation>
    <scope>NUCLEOTIDE SEQUENCE [LARGE SCALE GENOMIC DNA]</scope>
</reference>
<keyword evidence="5" id="KW-0679">Respiratory chain</keyword>
<proteinExistence type="inferred from homology"/>